<protein>
    <submittedName>
        <fullName evidence="2">Uncharacterized protein</fullName>
    </submittedName>
</protein>
<accession>A0AAV9V4C6</accession>
<proteinExistence type="predicted"/>
<comment type="caution">
    <text evidence="2">The sequence shown here is derived from an EMBL/GenBank/DDBJ whole genome shotgun (WGS) entry which is preliminary data.</text>
</comment>
<evidence type="ECO:0000313" key="3">
    <source>
        <dbReference type="Proteomes" id="UP001375240"/>
    </source>
</evidence>
<evidence type="ECO:0000256" key="1">
    <source>
        <dbReference type="SAM" id="SignalP"/>
    </source>
</evidence>
<feature type="chain" id="PRO_5043395919" evidence="1">
    <location>
        <begin position="22"/>
        <end position="170"/>
    </location>
</feature>
<keyword evidence="3" id="KW-1185">Reference proteome</keyword>
<reference evidence="2 3" key="1">
    <citation type="submission" date="2019-10" db="EMBL/GenBank/DDBJ databases">
        <authorList>
            <person name="Palmer J.M."/>
        </authorList>
    </citation>
    <scope>NUCLEOTIDE SEQUENCE [LARGE SCALE GENOMIC DNA]</scope>
    <source>
        <strain evidence="2 3">TWF696</strain>
    </source>
</reference>
<dbReference type="Proteomes" id="UP001375240">
    <property type="component" value="Unassembled WGS sequence"/>
</dbReference>
<keyword evidence="1" id="KW-0732">Signal</keyword>
<evidence type="ECO:0000313" key="2">
    <source>
        <dbReference type="EMBL" id="KAK6353577.1"/>
    </source>
</evidence>
<name>A0AAV9V4C6_9PEZI</name>
<feature type="signal peptide" evidence="1">
    <location>
        <begin position="1"/>
        <end position="21"/>
    </location>
</feature>
<dbReference type="AlphaFoldDB" id="A0AAV9V4C6"/>
<dbReference type="EMBL" id="JAVHNQ010000003">
    <property type="protein sequence ID" value="KAK6353577.1"/>
    <property type="molecule type" value="Genomic_DNA"/>
</dbReference>
<sequence>MPSFSQIVLVAVAAVAATVSASPVAAVKELAARGDTNYGNCWGKGAKGTDAGVATQPWCDARTWTEAAFTSPFALIKTSGAPINIATDSHVSFGPWHCCNTCKPSDGCIGWQMNADCECILFKADTATQGTVTLGVYGGPFFNTSGTFHRTPGPLYDLAATPFGNGVYTA</sequence>
<organism evidence="2 3">
    <name type="scientific">Orbilia brochopaga</name>
    <dbReference type="NCBI Taxonomy" id="3140254"/>
    <lineage>
        <taxon>Eukaryota</taxon>
        <taxon>Fungi</taxon>
        <taxon>Dikarya</taxon>
        <taxon>Ascomycota</taxon>
        <taxon>Pezizomycotina</taxon>
        <taxon>Orbiliomycetes</taxon>
        <taxon>Orbiliales</taxon>
        <taxon>Orbiliaceae</taxon>
        <taxon>Orbilia</taxon>
    </lineage>
</organism>
<gene>
    <name evidence="2" type="ORF">TWF696_005539</name>
</gene>